<dbReference type="PANTHER" id="PTHR11640:SF31">
    <property type="entry name" value="IRREGULAR CHIASM C-ROUGHEST PROTEIN-RELATED"/>
    <property type="match status" value="1"/>
</dbReference>
<dbReference type="Proteomes" id="UP001208570">
    <property type="component" value="Unassembled WGS sequence"/>
</dbReference>
<dbReference type="InterPro" id="IPR051275">
    <property type="entry name" value="Cell_adhesion_signaling"/>
</dbReference>
<evidence type="ECO:0000259" key="6">
    <source>
        <dbReference type="PROSITE" id="PS50835"/>
    </source>
</evidence>
<evidence type="ECO:0000256" key="1">
    <source>
        <dbReference type="ARBA" id="ARBA00004479"/>
    </source>
</evidence>
<comment type="caution">
    <text evidence="8">The sequence shown here is derived from an EMBL/GenBank/DDBJ whole genome shotgun (WGS) entry which is preliminary data.</text>
</comment>
<evidence type="ECO:0000256" key="4">
    <source>
        <dbReference type="ARBA" id="ARBA00023180"/>
    </source>
</evidence>
<dbReference type="InterPro" id="IPR003598">
    <property type="entry name" value="Ig_sub2"/>
</dbReference>
<dbReference type="GO" id="GO:0050839">
    <property type="term" value="F:cell adhesion molecule binding"/>
    <property type="evidence" value="ECO:0007669"/>
    <property type="project" value="TreeGrafter"/>
</dbReference>
<dbReference type="InterPro" id="IPR007110">
    <property type="entry name" value="Ig-like_dom"/>
</dbReference>
<keyword evidence="4" id="KW-0325">Glycoprotein</keyword>
<dbReference type="GO" id="GO:0005886">
    <property type="term" value="C:plasma membrane"/>
    <property type="evidence" value="ECO:0007669"/>
    <property type="project" value="TreeGrafter"/>
</dbReference>
<keyword evidence="9" id="KW-1185">Reference proteome</keyword>
<dbReference type="PROSITE" id="PS50853">
    <property type="entry name" value="FN3"/>
    <property type="match status" value="1"/>
</dbReference>
<dbReference type="SUPFAM" id="SSF48726">
    <property type="entry name" value="Immunoglobulin"/>
    <property type="match status" value="3"/>
</dbReference>
<feature type="domain" description="Ig-like" evidence="6">
    <location>
        <begin position="149"/>
        <end position="240"/>
    </location>
</feature>
<reference evidence="8" key="1">
    <citation type="journal article" date="2023" name="Mol. Biol. Evol.">
        <title>Third-Generation Sequencing Reveals the Adaptive Role of the Epigenome in Three Deep-Sea Polychaetes.</title>
        <authorList>
            <person name="Perez M."/>
            <person name="Aroh O."/>
            <person name="Sun Y."/>
            <person name="Lan Y."/>
            <person name="Juniper S.K."/>
            <person name="Young C.R."/>
            <person name="Angers B."/>
            <person name="Qian P.Y."/>
        </authorList>
    </citation>
    <scope>NUCLEOTIDE SEQUENCE</scope>
    <source>
        <strain evidence="8">P08H-3</strain>
    </source>
</reference>
<evidence type="ECO:0000256" key="2">
    <source>
        <dbReference type="ARBA" id="ARBA00023136"/>
    </source>
</evidence>
<dbReference type="Pfam" id="PF13927">
    <property type="entry name" value="Ig_3"/>
    <property type="match status" value="1"/>
</dbReference>
<protein>
    <submittedName>
        <fullName evidence="8">Uncharacterized protein</fullName>
    </submittedName>
</protein>
<dbReference type="AlphaFoldDB" id="A0AAD9MPH3"/>
<dbReference type="PANTHER" id="PTHR11640">
    <property type="entry name" value="NEPHRIN"/>
    <property type="match status" value="1"/>
</dbReference>
<dbReference type="InterPro" id="IPR013783">
    <property type="entry name" value="Ig-like_fold"/>
</dbReference>
<dbReference type="InterPro" id="IPR003599">
    <property type="entry name" value="Ig_sub"/>
</dbReference>
<dbReference type="CDD" id="cd00063">
    <property type="entry name" value="FN3"/>
    <property type="match status" value="1"/>
</dbReference>
<comment type="subcellular location">
    <subcellularLocation>
        <location evidence="1">Membrane</location>
        <topology evidence="1">Single-pass type I membrane protein</topology>
    </subcellularLocation>
</comment>
<dbReference type="InterPro" id="IPR036116">
    <property type="entry name" value="FN3_sf"/>
</dbReference>
<dbReference type="GO" id="GO:0098609">
    <property type="term" value="P:cell-cell adhesion"/>
    <property type="evidence" value="ECO:0007669"/>
    <property type="project" value="TreeGrafter"/>
</dbReference>
<evidence type="ECO:0000256" key="5">
    <source>
        <dbReference type="ARBA" id="ARBA00023319"/>
    </source>
</evidence>
<keyword evidence="3" id="KW-1015">Disulfide bond</keyword>
<evidence type="ECO:0000313" key="8">
    <source>
        <dbReference type="EMBL" id="KAK2139418.1"/>
    </source>
</evidence>
<organism evidence="8 9">
    <name type="scientific">Paralvinella palmiformis</name>
    <dbReference type="NCBI Taxonomy" id="53620"/>
    <lineage>
        <taxon>Eukaryota</taxon>
        <taxon>Metazoa</taxon>
        <taxon>Spiralia</taxon>
        <taxon>Lophotrochozoa</taxon>
        <taxon>Annelida</taxon>
        <taxon>Polychaeta</taxon>
        <taxon>Sedentaria</taxon>
        <taxon>Canalipalpata</taxon>
        <taxon>Terebellida</taxon>
        <taxon>Terebelliformia</taxon>
        <taxon>Alvinellidae</taxon>
        <taxon>Paralvinella</taxon>
    </lineage>
</organism>
<feature type="domain" description="Ig-like" evidence="6">
    <location>
        <begin position="42"/>
        <end position="144"/>
    </location>
</feature>
<evidence type="ECO:0000313" key="9">
    <source>
        <dbReference type="Proteomes" id="UP001208570"/>
    </source>
</evidence>
<dbReference type="InterPro" id="IPR003961">
    <property type="entry name" value="FN3_dom"/>
</dbReference>
<dbReference type="GO" id="GO:0005911">
    <property type="term" value="C:cell-cell junction"/>
    <property type="evidence" value="ECO:0007669"/>
    <property type="project" value="TreeGrafter"/>
</dbReference>
<feature type="domain" description="Ig-like" evidence="6">
    <location>
        <begin position="1"/>
        <end position="24"/>
    </location>
</feature>
<dbReference type="EMBL" id="JAODUP010001798">
    <property type="protein sequence ID" value="KAK2139418.1"/>
    <property type="molecule type" value="Genomic_DNA"/>
</dbReference>
<sequence>MIKLTCSVTDSGNPQANFKWSKDGMDKGHTNQGYYTISAAKPVFIKILSNQTVTAEIQNDLNVLCSIRGRPAPDVIWQYKGGQLPDVVTVISESDVINNKLITVNRRLIWSTDSTLDQRRTTSGLYTCIGRVADRETKQSININVQYPPELNIRVTPSGDLIQGSNVTVTCIVDSRPEPSSIIWTNITDPDLPYLGYSHKNNTHCILTLFDINILDSGTYQCQADNGVRGSPVNINKIITVYGPARWYMIDPEDYNNGVSIGDITNFKVWVIARPLPRQDQWYWKFSPSNSSNVMTTDPGHVHLTVSDDMAVLSITNVTISHYGNYYIWTNNQYGGWNEDELMFILKPQGPPSKPVNFHVIDVTAVSIRVQWIRGFNGGLDQTFIIRYTDVVSGVVKEKSGIEDRVVGSGQMITDDITDGIEPETEYQLQIFADNSQGQVVGNVVSTVTPGL</sequence>
<evidence type="ECO:0000259" key="7">
    <source>
        <dbReference type="PROSITE" id="PS50853"/>
    </source>
</evidence>
<dbReference type="CDD" id="cd00096">
    <property type="entry name" value="Ig"/>
    <property type="match status" value="1"/>
</dbReference>
<dbReference type="Gene3D" id="2.60.40.10">
    <property type="entry name" value="Immunoglobulins"/>
    <property type="match status" value="4"/>
</dbReference>
<keyword evidence="2" id="KW-0472">Membrane</keyword>
<evidence type="ECO:0000256" key="3">
    <source>
        <dbReference type="ARBA" id="ARBA00023157"/>
    </source>
</evidence>
<accession>A0AAD9MPH3</accession>
<feature type="domain" description="Fibronectin type-III" evidence="7">
    <location>
        <begin position="354"/>
        <end position="452"/>
    </location>
</feature>
<dbReference type="SMART" id="SM00408">
    <property type="entry name" value="IGc2"/>
    <property type="match status" value="2"/>
</dbReference>
<name>A0AAD9MPH3_9ANNE</name>
<dbReference type="SMART" id="SM00060">
    <property type="entry name" value="FN3"/>
    <property type="match status" value="1"/>
</dbReference>
<dbReference type="SMART" id="SM00409">
    <property type="entry name" value="IG"/>
    <property type="match status" value="3"/>
</dbReference>
<dbReference type="InterPro" id="IPR036179">
    <property type="entry name" value="Ig-like_dom_sf"/>
</dbReference>
<dbReference type="SUPFAM" id="SSF49265">
    <property type="entry name" value="Fibronectin type III"/>
    <property type="match status" value="1"/>
</dbReference>
<keyword evidence="5" id="KW-0393">Immunoglobulin domain</keyword>
<gene>
    <name evidence="8" type="ORF">LSH36_1801g00002</name>
</gene>
<proteinExistence type="predicted"/>
<dbReference type="PROSITE" id="PS50835">
    <property type="entry name" value="IG_LIKE"/>
    <property type="match status" value="3"/>
</dbReference>